<dbReference type="EMBL" id="LFZO01000122">
    <property type="protein sequence ID" value="KXT13286.1"/>
    <property type="molecule type" value="Genomic_DNA"/>
</dbReference>
<feature type="region of interest" description="Disordered" evidence="1">
    <location>
        <begin position="1"/>
        <end position="20"/>
    </location>
</feature>
<protein>
    <recommendedName>
        <fullName evidence="4">F-box domain-containing protein</fullName>
    </recommendedName>
</protein>
<dbReference type="Proteomes" id="UP000073492">
    <property type="component" value="Unassembled WGS sequence"/>
</dbReference>
<dbReference type="OrthoDB" id="3643063at2759"/>
<dbReference type="AlphaFoldDB" id="A0A139IFE3"/>
<name>A0A139IFE3_9PEZI</name>
<evidence type="ECO:0008006" key="4">
    <source>
        <dbReference type="Google" id="ProtNLM"/>
    </source>
</evidence>
<proteinExistence type="predicted"/>
<dbReference type="InterPro" id="IPR036047">
    <property type="entry name" value="F-box-like_dom_sf"/>
</dbReference>
<evidence type="ECO:0000256" key="1">
    <source>
        <dbReference type="SAM" id="MobiDB-lite"/>
    </source>
</evidence>
<dbReference type="CDD" id="cd09917">
    <property type="entry name" value="F-box_SF"/>
    <property type="match status" value="1"/>
</dbReference>
<reference evidence="2 3" key="1">
    <citation type="submission" date="2015-07" db="EMBL/GenBank/DDBJ databases">
        <title>Comparative genomics of the Sigatoka disease complex on banana suggests a link between parallel evolutionary changes in Pseudocercospora fijiensis and Pseudocercospora eumusae and increased virulence on the banana host.</title>
        <authorList>
            <person name="Chang T.-C."/>
            <person name="Salvucci A."/>
            <person name="Crous P.W."/>
            <person name="Stergiopoulos I."/>
        </authorList>
    </citation>
    <scope>NUCLEOTIDE SEQUENCE [LARGE SCALE GENOMIC DNA]</scope>
    <source>
        <strain evidence="2 3">CBS 116634</strain>
    </source>
</reference>
<sequence>ASPSHWRTEADRSSMLDSSGLHSATSSFFGPRQLRRTLSSTSRKVSLNSTIMRFIKPAGSAGTQLDYQPVVRPAGQPVRWSDIAANRKSTHPATAPIKRVLDTVELAENVLSYLGPRDLLHIQSTCKSIDALIRTSPTLKKVLWQQSNDLDEVLWVLLPEPEGSRRRQVCGGARAKALIAKGHDGEHVPPYGMPVHAINPLVLIPHKSTPDFLRTPLEQVQWRFDEHLCNGFYDLGRNATTRKGFKKYGELSELAESTSVRSMQLARPPVKKVAVEIEGRCDYMAHEDRRGLPKWFWGTKYSREVAKEGGVTVGDVIDKAMPWIRGRDDSFARVHFPDGLVITEEELQAVEALG</sequence>
<evidence type="ECO:0000313" key="3">
    <source>
        <dbReference type="Proteomes" id="UP000073492"/>
    </source>
</evidence>
<accession>A0A139IFE3</accession>
<evidence type="ECO:0000313" key="2">
    <source>
        <dbReference type="EMBL" id="KXT13286.1"/>
    </source>
</evidence>
<comment type="caution">
    <text evidence="2">The sequence shown here is derived from an EMBL/GenBank/DDBJ whole genome shotgun (WGS) entry which is preliminary data.</text>
</comment>
<feature type="compositionally biased region" description="Basic and acidic residues" evidence="1">
    <location>
        <begin position="1"/>
        <end position="14"/>
    </location>
</feature>
<organism evidence="2 3">
    <name type="scientific">Pseudocercospora musae</name>
    <dbReference type="NCBI Taxonomy" id="113226"/>
    <lineage>
        <taxon>Eukaryota</taxon>
        <taxon>Fungi</taxon>
        <taxon>Dikarya</taxon>
        <taxon>Ascomycota</taxon>
        <taxon>Pezizomycotina</taxon>
        <taxon>Dothideomycetes</taxon>
        <taxon>Dothideomycetidae</taxon>
        <taxon>Mycosphaerellales</taxon>
        <taxon>Mycosphaerellaceae</taxon>
        <taxon>Pseudocercospora</taxon>
    </lineage>
</organism>
<gene>
    <name evidence="2" type="ORF">AC579_7216</name>
</gene>
<dbReference type="SUPFAM" id="SSF81383">
    <property type="entry name" value="F-box domain"/>
    <property type="match status" value="1"/>
</dbReference>
<keyword evidence="3" id="KW-1185">Reference proteome</keyword>
<feature type="non-terminal residue" evidence="2">
    <location>
        <position position="1"/>
    </location>
</feature>